<dbReference type="AlphaFoldDB" id="A0A1I0HNF4"/>
<dbReference type="RefSeq" id="WP_092356628.1">
    <property type="nucleotide sequence ID" value="NZ_CAMUUE010000103.1"/>
</dbReference>
<protein>
    <submittedName>
        <fullName evidence="1">Uncharacterized protein</fullName>
    </submittedName>
</protein>
<dbReference type="GeneID" id="78289506"/>
<dbReference type="Proteomes" id="UP000198558">
    <property type="component" value="Unassembled WGS sequence"/>
</dbReference>
<gene>
    <name evidence="1" type="ORF">SAMN04489758_1538</name>
</gene>
<name>A0A1I0HNF4_9FIRM</name>
<keyword evidence="2" id="KW-1185">Reference proteome</keyword>
<reference evidence="2" key="1">
    <citation type="submission" date="2016-10" db="EMBL/GenBank/DDBJ databases">
        <authorList>
            <person name="Varghese N."/>
            <person name="Submissions S."/>
        </authorList>
    </citation>
    <scope>NUCLEOTIDE SEQUENCE [LARGE SCALE GENOMIC DNA]</scope>
    <source>
        <strain evidence="2">DSM 1551</strain>
    </source>
</reference>
<evidence type="ECO:0000313" key="1">
    <source>
        <dbReference type="EMBL" id="SET84671.1"/>
    </source>
</evidence>
<proteinExistence type="predicted"/>
<organism evidence="1 2">
    <name type="scientific">Thomasclavelia cocleata</name>
    <dbReference type="NCBI Taxonomy" id="69824"/>
    <lineage>
        <taxon>Bacteria</taxon>
        <taxon>Bacillati</taxon>
        <taxon>Bacillota</taxon>
        <taxon>Erysipelotrichia</taxon>
        <taxon>Erysipelotrichales</taxon>
        <taxon>Coprobacillaceae</taxon>
        <taxon>Thomasclavelia</taxon>
    </lineage>
</organism>
<dbReference type="EMBL" id="FOIN01000053">
    <property type="protein sequence ID" value="SET84671.1"/>
    <property type="molecule type" value="Genomic_DNA"/>
</dbReference>
<dbReference type="OrthoDB" id="1654907at2"/>
<sequence length="128" mass="15175">MSGRKLISFMAKSKNQDHIIVTLFKKNIQYLVRTEYMHRDDKVKETNQEIDRNLVYRIFCALELAKFDEIVNVDNAEKVANIKIYYGDQEYLEFSISKDLLKKEKGLNDVIECLINYIDDSLNREIFV</sequence>
<accession>A0A1I0HNF4</accession>
<evidence type="ECO:0000313" key="2">
    <source>
        <dbReference type="Proteomes" id="UP000198558"/>
    </source>
</evidence>